<dbReference type="AlphaFoldDB" id="A0AAD7HFP3"/>
<proteinExistence type="predicted"/>
<name>A0AAD7HFP3_9AGAR</name>
<gene>
    <name evidence="1" type="ORF">B0H16DRAFT_1666508</name>
</gene>
<comment type="caution">
    <text evidence="1">The sequence shown here is derived from an EMBL/GenBank/DDBJ whole genome shotgun (WGS) entry which is preliminary data.</text>
</comment>
<dbReference type="InterPro" id="IPR041078">
    <property type="entry name" value="Plavaka"/>
</dbReference>
<reference evidence="1" key="1">
    <citation type="submission" date="2023-03" db="EMBL/GenBank/DDBJ databases">
        <title>Massive genome expansion in bonnet fungi (Mycena s.s.) driven by repeated elements and novel gene families across ecological guilds.</title>
        <authorList>
            <consortium name="Lawrence Berkeley National Laboratory"/>
            <person name="Harder C.B."/>
            <person name="Miyauchi S."/>
            <person name="Viragh M."/>
            <person name="Kuo A."/>
            <person name="Thoen E."/>
            <person name="Andreopoulos B."/>
            <person name="Lu D."/>
            <person name="Skrede I."/>
            <person name="Drula E."/>
            <person name="Henrissat B."/>
            <person name="Morin E."/>
            <person name="Kohler A."/>
            <person name="Barry K."/>
            <person name="LaButti K."/>
            <person name="Morin E."/>
            <person name="Salamov A."/>
            <person name="Lipzen A."/>
            <person name="Mereny Z."/>
            <person name="Hegedus B."/>
            <person name="Baldrian P."/>
            <person name="Stursova M."/>
            <person name="Weitz H."/>
            <person name="Taylor A."/>
            <person name="Grigoriev I.V."/>
            <person name="Nagy L.G."/>
            <person name="Martin F."/>
            <person name="Kauserud H."/>
        </authorList>
    </citation>
    <scope>NUCLEOTIDE SEQUENCE</scope>
    <source>
        <strain evidence="1">CBHHK182m</strain>
    </source>
</reference>
<protein>
    <submittedName>
        <fullName evidence="1">Uncharacterized protein</fullName>
    </submittedName>
</protein>
<dbReference type="Proteomes" id="UP001215598">
    <property type="component" value="Unassembled WGS sequence"/>
</dbReference>
<organism evidence="1 2">
    <name type="scientific">Mycena metata</name>
    <dbReference type="NCBI Taxonomy" id="1033252"/>
    <lineage>
        <taxon>Eukaryota</taxon>
        <taxon>Fungi</taxon>
        <taxon>Dikarya</taxon>
        <taxon>Basidiomycota</taxon>
        <taxon>Agaricomycotina</taxon>
        <taxon>Agaricomycetes</taxon>
        <taxon>Agaricomycetidae</taxon>
        <taxon>Agaricales</taxon>
        <taxon>Marasmiineae</taxon>
        <taxon>Mycenaceae</taxon>
        <taxon>Mycena</taxon>
    </lineage>
</organism>
<sequence>MDPREHPSVRHTSQIEDWWIVNFQDSTDFRVGEDLRNCFKCLPDGMTDLYDRGVSQNGHQGWQYMTTGGNLTEALILRELFNDSWNDRHYADKDKTIRLYHNMHTAKWWWSIQKQVEKNNPGATIIPILLSSDKTQLTMFGNKSAYPVYMTIGNIPKEIRLLLAYLPTSRFGHIKNKAARRRTLGNLFHKCLSFITEPLREAGVAGISIASGDGIIRRGHPIVACYIGDYPEQLLVTCVKTGWCPTGKVHHNSPSDGDLKCALRDLAKVLDALDTLDQGGGQYAEACTDAGIKPHLPYTNIFLSITSDILHQLYQGAELDACCRPLPPNHNIRLFMKGISNLNRVTGREHDQISCFLLGIILDVKLPGAISPVRLVESVRGILDFTYAAQYPMHTMETLAEMEAARMRFHQNKSIFVNLGVRDSFNLPKLHGMEHYPPNIENFGTLDNCNTENTERLHIDLAKDAYRSTNRKNEFSQMTLRLERKEKILRHHQFVEWKLRGSPAPPVIQDLHPGIIYERKLIMAKHPTYKAVKFSALETAYGAPFFRDCLSRYIVGLTDPGLSPAQVEREANSFDVSFNAVPVFQRIKFSTSDPYGSPNGPTESIVDSIHVQPLKRTKNGDEIPAQFDTALINTGHGGKIGASGYRIGQVRVVFTLPPHLAKQILPTHIQPPKYLAYVEWFSAFKPQPERHHLMYKVSRVIRNGDRLASIIPVANIRRSVHLLPKFGAVAPAEWNSHNVLDKCPVFFANPWTDHHIYATLY</sequence>
<keyword evidence="2" id="KW-1185">Reference proteome</keyword>
<evidence type="ECO:0000313" key="1">
    <source>
        <dbReference type="EMBL" id="KAJ7719730.1"/>
    </source>
</evidence>
<dbReference type="Pfam" id="PF18759">
    <property type="entry name" value="Plavaka"/>
    <property type="match status" value="1"/>
</dbReference>
<accession>A0AAD7HFP3</accession>
<dbReference type="EMBL" id="JARKIB010000248">
    <property type="protein sequence ID" value="KAJ7719730.1"/>
    <property type="molecule type" value="Genomic_DNA"/>
</dbReference>
<evidence type="ECO:0000313" key="2">
    <source>
        <dbReference type="Proteomes" id="UP001215598"/>
    </source>
</evidence>